<proteinExistence type="inferred from homology"/>
<keyword evidence="5" id="KW-1185">Reference proteome</keyword>
<keyword evidence="2" id="KW-0206">Cytoskeleton</keyword>
<evidence type="ECO:0000256" key="1">
    <source>
        <dbReference type="ARBA" id="ARBA00006993"/>
    </source>
</evidence>
<dbReference type="InterPro" id="IPR028288">
    <property type="entry name" value="SCAR/WAVE_fam"/>
</dbReference>
<reference evidence="4 5" key="1">
    <citation type="submission" date="2019-12" db="EMBL/GenBank/DDBJ databases">
        <authorList>
            <person name="Scholz U."/>
            <person name="Mascher M."/>
            <person name="Fiebig A."/>
        </authorList>
    </citation>
    <scope>NUCLEOTIDE SEQUENCE</scope>
</reference>
<feature type="compositionally biased region" description="Pro residues" evidence="3">
    <location>
        <begin position="797"/>
        <end position="806"/>
    </location>
</feature>
<dbReference type="PANTHER" id="PTHR12902:SF33">
    <property type="entry name" value="PROTEIN SCAR3"/>
    <property type="match status" value="1"/>
</dbReference>
<comment type="similarity">
    <text evidence="1 2">Belongs to the SCAR/WAVE family.</text>
</comment>
<protein>
    <recommendedName>
        <fullName evidence="2">Protein SCAR</fullName>
    </recommendedName>
    <alternativeName>
        <fullName evidence="2">Protein WAVE</fullName>
    </alternativeName>
</protein>
<dbReference type="PANTHER" id="PTHR12902">
    <property type="entry name" value="WASP-1"/>
    <property type="match status" value="1"/>
</dbReference>
<feature type="region of interest" description="Disordered" evidence="3">
    <location>
        <begin position="775"/>
        <end position="808"/>
    </location>
</feature>
<dbReference type="GO" id="GO:2000601">
    <property type="term" value="P:positive regulation of Arp2/3 complex-mediated actin nucleation"/>
    <property type="evidence" value="ECO:0007669"/>
    <property type="project" value="TreeGrafter"/>
</dbReference>
<keyword evidence="2" id="KW-0009">Actin-binding</keyword>
<evidence type="ECO:0000256" key="2">
    <source>
        <dbReference type="RuleBase" id="RU367034"/>
    </source>
</evidence>
<organism evidence="4">
    <name type="scientific">Spirodela intermedia</name>
    <name type="common">Intermediate duckweed</name>
    <dbReference type="NCBI Taxonomy" id="51605"/>
    <lineage>
        <taxon>Eukaryota</taxon>
        <taxon>Viridiplantae</taxon>
        <taxon>Streptophyta</taxon>
        <taxon>Embryophyta</taxon>
        <taxon>Tracheophyta</taxon>
        <taxon>Spermatophyta</taxon>
        <taxon>Magnoliopsida</taxon>
        <taxon>Liliopsida</taxon>
        <taxon>Araceae</taxon>
        <taxon>Lemnoideae</taxon>
        <taxon>Spirodela</taxon>
    </lineage>
</organism>
<gene>
    <name evidence="4" type="ORF">SI7747_09012009</name>
</gene>
<dbReference type="GO" id="GO:0005856">
    <property type="term" value="C:cytoskeleton"/>
    <property type="evidence" value="ECO:0007669"/>
    <property type="project" value="UniProtKB-SubCell"/>
</dbReference>
<feature type="region of interest" description="Disordered" evidence="3">
    <location>
        <begin position="828"/>
        <end position="886"/>
    </location>
</feature>
<dbReference type="GO" id="GO:0071933">
    <property type="term" value="F:Arp2/3 complex binding"/>
    <property type="evidence" value="ECO:0007669"/>
    <property type="project" value="TreeGrafter"/>
</dbReference>
<dbReference type="Proteomes" id="UP001189122">
    <property type="component" value="Unassembled WGS sequence"/>
</dbReference>
<keyword evidence="2" id="KW-0963">Cytoplasm</keyword>
<feature type="region of interest" description="Disordered" evidence="3">
    <location>
        <begin position="591"/>
        <end position="612"/>
    </location>
</feature>
<name>A0A7I8J6I0_SPIIN</name>
<comment type="function">
    <text evidence="2">Involved in regulation of actin and microtubule organization. Part of a WAVE complex that activates the Arp2/3 complex.</text>
</comment>
<accession>A0A7I8J6I0</accession>
<dbReference type="GO" id="GO:0030036">
    <property type="term" value="P:actin cytoskeleton organization"/>
    <property type="evidence" value="ECO:0007669"/>
    <property type="project" value="UniProtKB-UniRule"/>
</dbReference>
<dbReference type="GO" id="GO:0034237">
    <property type="term" value="F:protein kinase A regulatory subunit binding"/>
    <property type="evidence" value="ECO:0007669"/>
    <property type="project" value="TreeGrafter"/>
</dbReference>
<feature type="compositionally biased region" description="Polar residues" evidence="3">
    <location>
        <begin position="277"/>
        <end position="292"/>
    </location>
</feature>
<dbReference type="EMBL" id="CACRZD030000009">
    <property type="protein sequence ID" value="CAA6665620.1"/>
    <property type="molecule type" value="Genomic_DNA"/>
</dbReference>
<dbReference type="GO" id="GO:0003779">
    <property type="term" value="F:actin binding"/>
    <property type="evidence" value="ECO:0007669"/>
    <property type="project" value="UniProtKB-UniRule"/>
</dbReference>
<dbReference type="Gene3D" id="6.10.280.150">
    <property type="match status" value="1"/>
</dbReference>
<comment type="subcellular location">
    <subcellularLocation>
        <location evidence="2">Cytoplasm</location>
        <location evidence="2">Cytoskeleton</location>
    </subcellularLocation>
</comment>
<dbReference type="EMBL" id="LR743596">
    <property type="protein sequence ID" value="CAA2626305.1"/>
    <property type="molecule type" value="Genomic_DNA"/>
</dbReference>
<evidence type="ECO:0000313" key="5">
    <source>
        <dbReference type="Proteomes" id="UP001189122"/>
    </source>
</evidence>
<dbReference type="AlphaFoldDB" id="A0A7I8J6I0"/>
<sequence length="950" mass="103564">MLIYSVEHADVLNVRHNGVNNWIIQCASPATDGQSIAAETLSTSDYRIKSELGSRSTSFDSRTRLSFVEPVLDINFSAENEEQDYTLSYGSALKDSHIDVCITTIAVAENAENPDGDDEYYNDYLQAQSASGSLYGAWDVNAEAVKPKPKSRTLVIPVLNVNYPLASEEPVCSMVSNPQFCKKAAESSMPQELDNEEMGNGVTHIEVQHFEEVVSETDNYVDASNTLDSETETDSEIQTKRELMLPPNSCHQEMESTTSSTQDVHNTISSPLDRINNHGSSQSPVSGQSLRDNSPFDCSVGDDHKNSCINLPEANVFQSANVDLSNHSTDSTLQGLLESGVRTENQKLEAPKTCDEPVTFWTNGGLLGLEPSKPPDFNVTNVTAGNSLPDTHANNCDPQKSGLAPRFHDDGCSVVSQLTVSSRGRKSMSFEDGALDSATGSHSLSVPAGVFADQAGSFSSLKKIEQYGVRPRRESLEFVPVFSEPVTSKVQETQSGSVQFPGNECLAYSNTQAGSVHQGPLKIGVSSSLTNLTRRLLANGFQRKEDRVDFHTSAPAGEVNMDCNDAQNSFIPDDEAKGLVGASLEPNTLENTRYSSTGYSIPPRQKCPEESSPPLEHMKMSFQPMNGLETSKLRLEFPDSHLHESIEELMFPSFQLLPGPTIPFQGSCSESDDDTFCRSCPYSSEDSCSPPSDSNSELWAQDEMSASEYHEIRDDSRRLSSSATCISSLLEPDRRKHLSTDQVPNLEKLVGDNGSIAFQPAEFLDLPNLDSVTEQETKADCVSSKPLDFAPSTSSGKPPPPPPLPPVQWRATKPVVFVADTLLSSHENDHSVDGQCTNSISGHQLEGDLPRPPSIVQTGLPEKSIHQKLGRQKDLNQASNGKELDEREDYLHQIRTKSFQLRPTTTSKPQFPPKPAANIKVAAILEKAIAIRQACAGSDEGADDENWSDS</sequence>
<evidence type="ECO:0000313" key="4">
    <source>
        <dbReference type="EMBL" id="CAA2626305.1"/>
    </source>
</evidence>
<feature type="region of interest" description="Disordered" evidence="3">
    <location>
        <begin position="250"/>
        <end position="296"/>
    </location>
</feature>
<evidence type="ECO:0000256" key="3">
    <source>
        <dbReference type="SAM" id="MobiDB-lite"/>
    </source>
</evidence>
<feature type="compositionally biased region" description="Polar residues" evidence="3">
    <location>
        <begin position="250"/>
        <end position="270"/>
    </location>
</feature>